<feature type="domain" description="Flagellar basal-body/hook protein C-terminal" evidence="9">
    <location>
        <begin position="422"/>
        <end position="460"/>
    </location>
</feature>
<evidence type="ECO:0000313" key="11">
    <source>
        <dbReference type="EMBL" id="TQJ10176.1"/>
    </source>
</evidence>
<dbReference type="GO" id="GO:0005576">
    <property type="term" value="C:extracellular region"/>
    <property type="evidence" value="ECO:0007669"/>
    <property type="project" value="UniProtKB-SubCell"/>
</dbReference>
<dbReference type="Proteomes" id="UP000317893">
    <property type="component" value="Unassembled WGS sequence"/>
</dbReference>
<evidence type="ECO:0000256" key="2">
    <source>
        <dbReference type="ARBA" id="ARBA00004613"/>
    </source>
</evidence>
<keyword evidence="11" id="KW-0969">Cilium</keyword>
<dbReference type="RefSeq" id="WP_141849439.1">
    <property type="nucleotide sequence ID" value="NZ_BAAAPR010000022.1"/>
</dbReference>
<dbReference type="InterPro" id="IPR001444">
    <property type="entry name" value="Flag_bb_rod_N"/>
</dbReference>
<dbReference type="GO" id="GO:0005198">
    <property type="term" value="F:structural molecule activity"/>
    <property type="evidence" value="ECO:0007669"/>
    <property type="project" value="UniProtKB-UniRule"/>
</dbReference>
<reference evidence="11 12" key="1">
    <citation type="submission" date="2019-06" db="EMBL/GenBank/DDBJ databases">
        <title>Sequencing the genomes of 1000 actinobacteria strains.</title>
        <authorList>
            <person name="Klenk H.-P."/>
        </authorList>
    </citation>
    <scope>NUCLEOTIDE SEQUENCE [LARGE SCALE GENOMIC DNA]</scope>
    <source>
        <strain evidence="11 12">DSM 18607</strain>
    </source>
</reference>
<evidence type="ECO:0000256" key="5">
    <source>
        <dbReference type="ARBA" id="ARBA00022525"/>
    </source>
</evidence>
<organism evidence="11 12">
    <name type="scientific">Lapillicoccus jejuensis</name>
    <dbReference type="NCBI Taxonomy" id="402171"/>
    <lineage>
        <taxon>Bacteria</taxon>
        <taxon>Bacillati</taxon>
        <taxon>Actinomycetota</taxon>
        <taxon>Actinomycetes</taxon>
        <taxon>Micrococcales</taxon>
        <taxon>Intrasporangiaceae</taxon>
        <taxon>Lapillicoccus</taxon>
    </lineage>
</organism>
<dbReference type="Pfam" id="PF06429">
    <property type="entry name" value="Flg_bbr_C"/>
    <property type="match status" value="1"/>
</dbReference>
<dbReference type="InterPro" id="IPR053927">
    <property type="entry name" value="FlgK_helical"/>
</dbReference>
<gene>
    <name evidence="7" type="primary">flgK</name>
    <name evidence="11" type="ORF">FB458_3295</name>
</gene>
<evidence type="ECO:0000256" key="3">
    <source>
        <dbReference type="ARBA" id="ARBA00009677"/>
    </source>
</evidence>
<dbReference type="EMBL" id="VFMN01000001">
    <property type="protein sequence ID" value="TQJ10176.1"/>
    <property type="molecule type" value="Genomic_DNA"/>
</dbReference>
<keyword evidence="11" id="KW-0282">Flagellum</keyword>
<dbReference type="PANTHER" id="PTHR30033">
    <property type="entry name" value="FLAGELLAR HOOK-ASSOCIATED PROTEIN 1"/>
    <property type="match status" value="1"/>
</dbReference>
<feature type="domain" description="Flagellar hook-associated protein FlgK helical" evidence="10">
    <location>
        <begin position="100"/>
        <end position="338"/>
    </location>
</feature>
<dbReference type="InterPro" id="IPR002371">
    <property type="entry name" value="FlgK"/>
</dbReference>
<evidence type="ECO:0000256" key="7">
    <source>
        <dbReference type="RuleBase" id="RU362065"/>
    </source>
</evidence>
<dbReference type="PRINTS" id="PR01005">
    <property type="entry name" value="FLGHOOKAP1"/>
</dbReference>
<comment type="caution">
    <text evidence="11">The sequence shown here is derived from an EMBL/GenBank/DDBJ whole genome shotgun (WGS) entry which is preliminary data.</text>
</comment>
<dbReference type="AlphaFoldDB" id="A0A542E4H0"/>
<protein>
    <recommendedName>
        <fullName evidence="4 7">Flagellar hook-associated protein 1</fullName>
        <shortName evidence="7">HAP1</shortName>
    </recommendedName>
</protein>
<comment type="similarity">
    <text evidence="3 7">Belongs to the flagella basal body rod proteins family.</text>
</comment>
<dbReference type="SUPFAM" id="SSF64518">
    <property type="entry name" value="Phase 1 flagellin"/>
    <property type="match status" value="1"/>
</dbReference>
<dbReference type="PANTHER" id="PTHR30033:SF1">
    <property type="entry name" value="FLAGELLAR HOOK-ASSOCIATED PROTEIN 1"/>
    <property type="match status" value="1"/>
</dbReference>
<dbReference type="Pfam" id="PF00460">
    <property type="entry name" value="Flg_bb_rod"/>
    <property type="match status" value="1"/>
</dbReference>
<dbReference type="Pfam" id="PF22638">
    <property type="entry name" value="FlgK_D1"/>
    <property type="match status" value="1"/>
</dbReference>
<evidence type="ECO:0000259" key="10">
    <source>
        <dbReference type="Pfam" id="PF22638"/>
    </source>
</evidence>
<keyword evidence="12" id="KW-1185">Reference proteome</keyword>
<comment type="subcellular location">
    <subcellularLocation>
        <location evidence="1 7">Bacterial flagellum</location>
    </subcellularLocation>
    <subcellularLocation>
        <location evidence="2 7">Secreted</location>
    </subcellularLocation>
</comment>
<dbReference type="InterPro" id="IPR010930">
    <property type="entry name" value="Flg_bb/hook_C_dom"/>
</dbReference>
<proteinExistence type="inferred from homology"/>
<feature type="domain" description="Flagellar basal body rod protein N-terminal" evidence="8">
    <location>
        <begin position="8"/>
        <end position="38"/>
    </location>
</feature>
<keyword evidence="6 7" id="KW-0975">Bacterial flagellum</keyword>
<keyword evidence="5 7" id="KW-0964">Secreted</keyword>
<dbReference type="GO" id="GO:0009424">
    <property type="term" value="C:bacterial-type flagellum hook"/>
    <property type="evidence" value="ECO:0007669"/>
    <property type="project" value="UniProtKB-UniRule"/>
</dbReference>
<sequence>MTGTFATFNTAASALRYAQVSLDVASSNIANSTTAGYTRRRVEAGALAAPSVPAMWSRYDGHGDGVTVAGVTRMSDALLDARVRTEHGNQGSLDVQQTGLEQLESSINEPGPSGVAAALGDFRAAMHDLANDPGPSSAARSNLLGKARILAAAVSSQSSHLDATALTVGQQLAAQVKETNTVAASLADTNKAISAGTLAGADVSSLLDTRDTLTLRLSELTGGTTSLRPDGSADVAVGGVSLVSGPVASTLSVASGLAADGTPTGAPVTFAVTAPAGAPVATTSPLGGQSGGSTQLLNVAIPTYRAGLDAVAKNLADSVNAQQQAGYDAAGAAGTPLFAYDPANPSGSLTVALSDPTKLAASSIPGGGLDGSNATAMAAPTSVESSYRELVTGLGNQVQAAQRAASNQQVLTTQFDASREQQAGVNVDEETVTMLQSQRTYEAAAKVMSTLDSVLDTIINRMGV</sequence>
<evidence type="ECO:0000259" key="9">
    <source>
        <dbReference type="Pfam" id="PF06429"/>
    </source>
</evidence>
<evidence type="ECO:0000313" key="12">
    <source>
        <dbReference type="Proteomes" id="UP000317893"/>
    </source>
</evidence>
<evidence type="ECO:0000259" key="8">
    <source>
        <dbReference type="Pfam" id="PF00460"/>
    </source>
</evidence>
<evidence type="ECO:0000256" key="4">
    <source>
        <dbReference type="ARBA" id="ARBA00016244"/>
    </source>
</evidence>
<dbReference type="GO" id="GO:0044780">
    <property type="term" value="P:bacterial-type flagellum assembly"/>
    <property type="evidence" value="ECO:0007669"/>
    <property type="project" value="InterPro"/>
</dbReference>
<accession>A0A542E4H0</accession>
<dbReference type="OrthoDB" id="9802553at2"/>
<evidence type="ECO:0000256" key="1">
    <source>
        <dbReference type="ARBA" id="ARBA00004365"/>
    </source>
</evidence>
<keyword evidence="11" id="KW-0966">Cell projection</keyword>
<dbReference type="NCBIfam" id="TIGR02492">
    <property type="entry name" value="flgK_ends"/>
    <property type="match status" value="1"/>
</dbReference>
<evidence type="ECO:0000256" key="6">
    <source>
        <dbReference type="ARBA" id="ARBA00023143"/>
    </source>
</evidence>
<name>A0A542E4H0_9MICO</name>